<protein>
    <recommendedName>
        <fullName evidence="3">Kinetochore protein mis14</fullName>
    </recommendedName>
</protein>
<evidence type="ECO:0000313" key="2">
    <source>
        <dbReference type="Proteomes" id="UP001056012"/>
    </source>
</evidence>
<dbReference type="InterPro" id="IPR013950">
    <property type="entry name" value="Mis14/Nsl1"/>
</dbReference>
<sequence>MDLQHRKIELQSPSDLSYLTSRLRAAAIQKLDLHLPPVSSTSNEPDDLRRNVETLVDAFVAQVLQGMRQNISINGIDVVTEGNINDPGVGMDQGAESLVEKEEFEAFDEKLRSQLSAAVARRDALVAKISAHRRSTGKTAAEAFVQRWETDGAEVEAAWREMLQRVGVVNEADEVDVKALERQEEVERNWERAVQGLQRLNKGLPETRARLERAGDVLGYLEGQQGKGR</sequence>
<name>A0A9Q9DW57_CURCL</name>
<dbReference type="EMBL" id="CP089278">
    <property type="protein sequence ID" value="USP80121.1"/>
    <property type="molecule type" value="Genomic_DNA"/>
</dbReference>
<keyword evidence="2" id="KW-1185">Reference proteome</keyword>
<dbReference type="VEuPathDB" id="FungiDB:yc1106_07395"/>
<dbReference type="PANTHER" id="PTHR31749">
    <property type="entry name" value="KINETOCHORE-ASSOCIATED PROTEIN NSL1 HOMOLOG"/>
    <property type="match status" value="1"/>
</dbReference>
<dbReference type="Proteomes" id="UP001056012">
    <property type="component" value="Chromosome 5"/>
</dbReference>
<organism evidence="1 2">
    <name type="scientific">Curvularia clavata</name>
    <dbReference type="NCBI Taxonomy" id="95742"/>
    <lineage>
        <taxon>Eukaryota</taxon>
        <taxon>Fungi</taxon>
        <taxon>Dikarya</taxon>
        <taxon>Ascomycota</taxon>
        <taxon>Pezizomycotina</taxon>
        <taxon>Dothideomycetes</taxon>
        <taxon>Pleosporomycetidae</taxon>
        <taxon>Pleosporales</taxon>
        <taxon>Pleosporineae</taxon>
        <taxon>Pleosporaceae</taxon>
        <taxon>Curvularia</taxon>
    </lineage>
</organism>
<gene>
    <name evidence="1" type="ORF">yc1106_07395</name>
</gene>
<accession>A0A9Q9DW57</accession>
<dbReference type="Pfam" id="PF08641">
    <property type="entry name" value="Mis14"/>
    <property type="match status" value="1"/>
</dbReference>
<dbReference type="GO" id="GO:0000444">
    <property type="term" value="C:MIS12/MIND type complex"/>
    <property type="evidence" value="ECO:0007669"/>
    <property type="project" value="TreeGrafter"/>
</dbReference>
<reference evidence="1" key="1">
    <citation type="submission" date="2021-12" db="EMBL/GenBank/DDBJ databases">
        <title>Curvularia clavata genome.</title>
        <authorList>
            <person name="Cao Y."/>
        </authorList>
    </citation>
    <scope>NUCLEOTIDE SEQUENCE</scope>
    <source>
        <strain evidence="1">Yc1106</strain>
    </source>
</reference>
<dbReference type="PANTHER" id="PTHR31749:SF3">
    <property type="entry name" value="KINETOCHORE-ASSOCIATED PROTEIN NSL1 HOMOLOG"/>
    <property type="match status" value="1"/>
</dbReference>
<evidence type="ECO:0008006" key="3">
    <source>
        <dbReference type="Google" id="ProtNLM"/>
    </source>
</evidence>
<evidence type="ECO:0000313" key="1">
    <source>
        <dbReference type="EMBL" id="USP80121.1"/>
    </source>
</evidence>
<dbReference type="OrthoDB" id="2135762at2759"/>
<proteinExistence type="predicted"/>
<dbReference type="GO" id="GO:0000070">
    <property type="term" value="P:mitotic sister chromatid segregation"/>
    <property type="evidence" value="ECO:0007669"/>
    <property type="project" value="InterPro"/>
</dbReference>
<dbReference type="AlphaFoldDB" id="A0A9Q9DW57"/>